<dbReference type="GeneID" id="28966307"/>
<feature type="compositionally biased region" description="Polar residues" evidence="1">
    <location>
        <begin position="187"/>
        <end position="197"/>
    </location>
</feature>
<organism evidence="2">
    <name type="scientific">Kwoniella dejecticola CBS 10117</name>
    <dbReference type="NCBI Taxonomy" id="1296121"/>
    <lineage>
        <taxon>Eukaryota</taxon>
        <taxon>Fungi</taxon>
        <taxon>Dikarya</taxon>
        <taxon>Basidiomycota</taxon>
        <taxon>Agaricomycotina</taxon>
        <taxon>Tremellomycetes</taxon>
        <taxon>Tremellales</taxon>
        <taxon>Cryptococcaceae</taxon>
        <taxon>Kwoniella</taxon>
    </lineage>
</organism>
<dbReference type="KEGG" id="kdj:28966307"/>
<reference evidence="3" key="2">
    <citation type="submission" date="2013-07" db="EMBL/GenBank/DDBJ databases">
        <authorList>
            <consortium name="The Broad Institute Genome Sequencing Platform"/>
            <person name="Cuomo C."/>
            <person name="Litvintseva A."/>
            <person name="Chen Y."/>
            <person name="Heitman J."/>
            <person name="Sun S."/>
            <person name="Springer D."/>
            <person name="Dromer F."/>
            <person name="Young S.K."/>
            <person name="Zeng Q."/>
            <person name="Gargeya S."/>
            <person name="Fitzgerald M."/>
            <person name="Abouelleil A."/>
            <person name="Alvarado L."/>
            <person name="Berlin A.M."/>
            <person name="Chapman S.B."/>
            <person name="Dewar J."/>
            <person name="Goldberg J."/>
            <person name="Griggs A."/>
            <person name="Gujja S."/>
            <person name="Hansen M."/>
            <person name="Howarth C."/>
            <person name="Imamovic A."/>
            <person name="Larimer J."/>
            <person name="McCowan C."/>
            <person name="Murphy C."/>
            <person name="Pearson M."/>
            <person name="Priest M."/>
            <person name="Roberts A."/>
            <person name="Saif S."/>
            <person name="Shea T."/>
            <person name="Sykes S."/>
            <person name="Wortman J."/>
            <person name="Nusbaum C."/>
            <person name="Birren B."/>
        </authorList>
    </citation>
    <scope>NUCLEOTIDE SEQUENCE</scope>
    <source>
        <strain evidence="3">CBS 10117</strain>
    </source>
</reference>
<keyword evidence="4" id="KW-1185">Reference proteome</keyword>
<proteinExistence type="predicted"/>
<evidence type="ECO:0000313" key="3">
    <source>
        <dbReference type="EMBL" id="WWC60031.1"/>
    </source>
</evidence>
<gene>
    <name evidence="2" type="ORF">I303_02608</name>
    <name evidence="3" type="ORF">I303_102594</name>
</gene>
<reference evidence="2" key="1">
    <citation type="submission" date="2013-07" db="EMBL/GenBank/DDBJ databases">
        <title>The Genome Sequence of Cryptococcus dejecticola CBS10117.</title>
        <authorList>
            <consortium name="The Broad Institute Genome Sequencing Platform"/>
            <person name="Cuomo C."/>
            <person name="Litvintseva A."/>
            <person name="Chen Y."/>
            <person name="Heitman J."/>
            <person name="Sun S."/>
            <person name="Springer D."/>
            <person name="Dromer F."/>
            <person name="Young S.K."/>
            <person name="Zeng Q."/>
            <person name="Gargeya S."/>
            <person name="Fitzgerald M."/>
            <person name="Abouelleil A."/>
            <person name="Alvarado L."/>
            <person name="Berlin A.M."/>
            <person name="Chapman S.B."/>
            <person name="Dewar J."/>
            <person name="Goldberg J."/>
            <person name="Griggs A."/>
            <person name="Gujja S."/>
            <person name="Hansen M."/>
            <person name="Howarth C."/>
            <person name="Imamovic A."/>
            <person name="Larimer J."/>
            <person name="McCowan C."/>
            <person name="Murphy C."/>
            <person name="Pearson M."/>
            <person name="Priest M."/>
            <person name="Roberts A."/>
            <person name="Saif S."/>
            <person name="Shea T."/>
            <person name="Sykes S."/>
            <person name="Wortman J."/>
            <person name="Nusbaum C."/>
            <person name="Birren B."/>
        </authorList>
    </citation>
    <scope>NUCLEOTIDE SEQUENCE [LARGE SCALE GENOMIC DNA]</scope>
    <source>
        <strain evidence="2">CBS 10117</strain>
    </source>
</reference>
<evidence type="ECO:0000313" key="4">
    <source>
        <dbReference type="Proteomes" id="UP000078595"/>
    </source>
</evidence>
<dbReference type="EMBL" id="CP144532">
    <property type="protein sequence ID" value="WWC60031.1"/>
    <property type="molecule type" value="Genomic_DNA"/>
</dbReference>
<dbReference type="AlphaFoldDB" id="A0A1A6A967"/>
<reference evidence="3" key="3">
    <citation type="submission" date="2024-02" db="EMBL/GenBank/DDBJ databases">
        <title>Comparative genomics of Cryptococcus and Kwoniella reveals pathogenesis evolution and contrasting modes of karyotype evolution via chromosome fusion or intercentromeric recombination.</title>
        <authorList>
            <person name="Coelho M.A."/>
            <person name="David-Palma M."/>
            <person name="Shea T."/>
            <person name="Bowers K."/>
            <person name="McGinley-Smith S."/>
            <person name="Mohammad A.W."/>
            <person name="Gnirke A."/>
            <person name="Yurkov A.M."/>
            <person name="Nowrousian M."/>
            <person name="Sun S."/>
            <person name="Cuomo C.A."/>
            <person name="Heitman J."/>
        </authorList>
    </citation>
    <scope>NUCLEOTIDE SEQUENCE</scope>
    <source>
        <strain evidence="3">CBS 10117</strain>
    </source>
</reference>
<evidence type="ECO:0000313" key="2">
    <source>
        <dbReference type="EMBL" id="OBR86599.1"/>
    </source>
</evidence>
<accession>A0A1A6A967</accession>
<dbReference type="Proteomes" id="UP000078595">
    <property type="component" value="Chromosome 3"/>
</dbReference>
<protein>
    <submittedName>
        <fullName evidence="2">Uncharacterized protein</fullName>
    </submittedName>
</protein>
<feature type="region of interest" description="Disordered" evidence="1">
    <location>
        <begin position="176"/>
        <end position="205"/>
    </location>
</feature>
<dbReference type="VEuPathDB" id="FungiDB:I303_02608"/>
<evidence type="ECO:0000256" key="1">
    <source>
        <dbReference type="SAM" id="MobiDB-lite"/>
    </source>
</evidence>
<dbReference type="EMBL" id="KI894029">
    <property type="protein sequence ID" value="OBR86599.1"/>
    <property type="molecule type" value="Genomic_DNA"/>
</dbReference>
<name>A0A1A6A967_9TREE</name>
<sequence>MCHLTAQKERAGGAQTLRWLQESVNLDPAHAAFSSTDTTQMRQAFKAYDDLEPNASGEGKENIVKYATYRAQQQQQHLTSSTGQDKTGEDDCWSNFKKRFADGYVGMGPSGRDFLRRYQKYVASDQANFSALQDTEAVRVFLSSGKWKYYETVQSQQPQMLQELLEYLVQLSDAEQDKRSSVGGHGTTASGPSATSFHQEEDDGEARKMQLFQERYRSVFQGEGTTGGNQLSRLRTKIKKDPSSSLYDSTDTFRSMLTRNRNSSFWQLEMRKPDLAASYLEFGV</sequence>
<dbReference type="RefSeq" id="XP_018264441.1">
    <property type="nucleotide sequence ID" value="XM_018405947.1"/>
</dbReference>